<keyword evidence="1" id="KW-1133">Transmembrane helix</keyword>
<dbReference type="EMBL" id="JACBNQ010000036">
    <property type="protein sequence ID" value="NYB76000.1"/>
    <property type="molecule type" value="Genomic_DNA"/>
</dbReference>
<feature type="transmembrane region" description="Helical" evidence="1">
    <location>
        <begin position="159"/>
        <end position="179"/>
    </location>
</feature>
<comment type="caution">
    <text evidence="2">The sequence shown here is derived from an EMBL/GenBank/DDBJ whole genome shotgun (WGS) entry which is preliminary data.</text>
</comment>
<keyword evidence="1" id="KW-0812">Transmembrane</keyword>
<dbReference type="Pfam" id="PF07907">
    <property type="entry name" value="YibE_F"/>
    <property type="match status" value="1"/>
</dbReference>
<protein>
    <submittedName>
        <fullName evidence="2">YibE/F family protein</fullName>
    </submittedName>
</protein>
<reference evidence="2" key="1">
    <citation type="submission" date="2020-07" db="EMBL/GenBank/DDBJ databases">
        <title>Genomic analysis of a strain of Sedimentibacter Hydroxybenzoicus DSM7310.</title>
        <authorList>
            <person name="Ma S."/>
        </authorList>
    </citation>
    <scope>NUCLEOTIDE SEQUENCE</scope>
    <source>
        <strain evidence="2">DSM 7310</strain>
    </source>
</reference>
<gene>
    <name evidence="2" type="ORF">HZF24_17780</name>
</gene>
<dbReference type="PANTHER" id="PTHR41771">
    <property type="entry name" value="MEMBRANE PROTEIN-RELATED"/>
    <property type="match status" value="1"/>
</dbReference>
<keyword evidence="3" id="KW-1185">Reference proteome</keyword>
<feature type="transmembrane region" description="Helical" evidence="1">
    <location>
        <begin position="12"/>
        <end position="30"/>
    </location>
</feature>
<organism evidence="2 3">
    <name type="scientific">Sedimentibacter hydroxybenzoicus DSM 7310</name>
    <dbReference type="NCBI Taxonomy" id="1123245"/>
    <lineage>
        <taxon>Bacteria</taxon>
        <taxon>Bacillati</taxon>
        <taxon>Bacillota</taxon>
        <taxon>Tissierellia</taxon>
        <taxon>Sedimentibacter</taxon>
    </lineage>
</organism>
<feature type="transmembrane region" description="Helical" evidence="1">
    <location>
        <begin position="218"/>
        <end position="241"/>
    </location>
</feature>
<dbReference type="AlphaFoldDB" id="A0A974GY97"/>
<feature type="transmembrane region" description="Helical" evidence="1">
    <location>
        <begin position="320"/>
        <end position="338"/>
    </location>
</feature>
<evidence type="ECO:0000313" key="3">
    <source>
        <dbReference type="Proteomes" id="UP000611629"/>
    </source>
</evidence>
<keyword evidence="1" id="KW-0472">Membrane</keyword>
<accession>A0A974GY97</accession>
<evidence type="ECO:0000313" key="2">
    <source>
        <dbReference type="EMBL" id="NYB76000.1"/>
    </source>
</evidence>
<dbReference type="InterPro" id="IPR012507">
    <property type="entry name" value="YibE_F"/>
</dbReference>
<dbReference type="Proteomes" id="UP000611629">
    <property type="component" value="Unassembled WGS sequence"/>
</dbReference>
<name>A0A974GY97_SEDHY</name>
<feature type="transmembrane region" description="Helical" evidence="1">
    <location>
        <begin position="185"/>
        <end position="206"/>
    </location>
</feature>
<feature type="transmembrane region" description="Helical" evidence="1">
    <location>
        <begin position="358"/>
        <end position="380"/>
    </location>
</feature>
<dbReference type="PANTHER" id="PTHR41771:SF1">
    <property type="entry name" value="MEMBRANE PROTEIN"/>
    <property type="match status" value="1"/>
</dbReference>
<evidence type="ECO:0000256" key="1">
    <source>
        <dbReference type="SAM" id="Phobius"/>
    </source>
</evidence>
<dbReference type="RefSeq" id="WP_179239719.1">
    <property type="nucleotide sequence ID" value="NZ_JACBNQ010000036.1"/>
</dbReference>
<feature type="transmembrane region" description="Helical" evidence="1">
    <location>
        <begin position="261"/>
        <end position="280"/>
    </location>
</feature>
<proteinExistence type="predicted"/>
<sequence length="382" mass="42713">MLNFKLTKSTVVYTITLIISVLFITTGYRMNKLDLFQHQDVKTYKAEVLAINEITEEEIDYGYELMTSRTVRFTARLNDKNSDNSNVEAFQYIDESIEINPKEIEIGDAVLIAELNSRTNIEETEWTFIEYQRINSIIKLTIIFFAMLILICRKKGINTIISLTITFLSIFMVFIPSILNGRNIYISSIVICVFIILSSLLIIHGVHKKTLCAIIGNLGGLATAGILSYVISNMLNLTGMIDQDSMFLLMINPENPLNLKAILWSGIVIGSLGAVMDISMSISSAVNELAENIENKKFNIFLKSGINIGQDSIGTMTNTLVLAYIGSSLSVVLLMVVYNNDLLHLLNLEMIIYEFLQAIIGSMGLLFAIPITSLFSAYIFSK</sequence>